<dbReference type="AlphaFoldDB" id="A0A6G1G3L9"/>
<keyword evidence="1" id="KW-1133">Transmembrane helix</keyword>
<dbReference type="Proteomes" id="UP000504638">
    <property type="component" value="Unplaced"/>
</dbReference>
<evidence type="ECO:0000256" key="1">
    <source>
        <dbReference type="SAM" id="Phobius"/>
    </source>
</evidence>
<dbReference type="OrthoDB" id="4138492at2759"/>
<reference evidence="4" key="2">
    <citation type="submission" date="2020-04" db="EMBL/GenBank/DDBJ databases">
        <authorList>
            <consortium name="NCBI Genome Project"/>
        </authorList>
    </citation>
    <scope>NUCLEOTIDE SEQUENCE</scope>
    <source>
        <strain evidence="4">CBS 781.70</strain>
    </source>
</reference>
<keyword evidence="1" id="KW-0472">Membrane</keyword>
<dbReference type="Gene3D" id="3.40.50.12780">
    <property type="entry name" value="N-terminal domain of ligase-like"/>
    <property type="match status" value="1"/>
</dbReference>
<dbReference type="PANTHER" id="PTHR43272">
    <property type="entry name" value="LONG-CHAIN-FATTY-ACID--COA LIGASE"/>
    <property type="match status" value="1"/>
</dbReference>
<dbReference type="PANTHER" id="PTHR43272:SF11">
    <property type="entry name" value="AMP-DEPENDENT SYNTHETASE_LIGASE DOMAIN-CONTAINING PROTEIN"/>
    <property type="match status" value="1"/>
</dbReference>
<protein>
    <recommendedName>
        <fullName evidence="5">AMP-dependent synthetase/ligase domain-containing protein</fullName>
    </recommendedName>
</protein>
<proteinExistence type="predicted"/>
<sequence length="574" mass="61383">MAKLVDDLDALLASLIAGWNVYSSVLLGLMVLFVVYAISSAQDPDTHPMILLRQAAPSMVRQPGESATYRSHEVPHSYPLKTGLNVKAPGAPPYTAGKNGDLRDIWRRVLGIIPREQAGTKSQMGKIFTVLGRGKPTEHELDQITREINSIGESIKSHGGKRVAVYLPNRIELLATLFAGAFYGFSVTLLPYNQSHPIVIEQLNRVGADTLIGEAGSLPLADAVKSATKLKQVIWVVEETSRHMDWTDVPSDVGGQADVSVWHELVSDHPGSLGASLPDEIPSSSLGTVGFIWQQNPNAVGSFTEFTQAQLVAAISAQLSALPINHRFSPSDLFFSADSLDSSYTLILTLAALFSHCSLAINSVANADVNLDVSTSFIAPTIVVASAKSLSNLHAENHASMRSSSLKRLAHSTQSTVLAAGRMPKPSLLSSILPSERTSLGNTPGKLRLVYVAERVGSDVTPPLSSEELVNLRIFMGTRIVYSLTAPQVAGAVCQTGMFDYRTQKHESGGKKQYGHFGVPLSCVEIKVVDTAQHRTTDEKAVGEIVASGPAVVGGEAKLGVNGQFNDDGTLSYV</sequence>
<dbReference type="EMBL" id="ML975158">
    <property type="protein sequence ID" value="KAF1812409.1"/>
    <property type="molecule type" value="Genomic_DNA"/>
</dbReference>
<dbReference type="InterPro" id="IPR042099">
    <property type="entry name" value="ANL_N_sf"/>
</dbReference>
<dbReference type="SUPFAM" id="SSF56801">
    <property type="entry name" value="Acetyl-CoA synthetase-like"/>
    <property type="match status" value="1"/>
</dbReference>
<feature type="transmembrane region" description="Helical" evidence="1">
    <location>
        <begin position="20"/>
        <end position="39"/>
    </location>
</feature>
<feature type="transmembrane region" description="Helical" evidence="1">
    <location>
        <begin position="171"/>
        <end position="192"/>
    </location>
</feature>
<accession>A0A6G1G3L9</accession>
<dbReference type="GeneID" id="54421868"/>
<reference evidence="4" key="3">
    <citation type="submission" date="2025-04" db="UniProtKB">
        <authorList>
            <consortium name="RefSeq"/>
        </authorList>
    </citation>
    <scope>IDENTIFICATION</scope>
    <source>
        <strain evidence="4">CBS 781.70</strain>
    </source>
</reference>
<dbReference type="GO" id="GO:0004467">
    <property type="term" value="F:long-chain fatty acid-CoA ligase activity"/>
    <property type="evidence" value="ECO:0007669"/>
    <property type="project" value="TreeGrafter"/>
</dbReference>
<evidence type="ECO:0000313" key="4">
    <source>
        <dbReference type="RefSeq" id="XP_033534040.1"/>
    </source>
</evidence>
<evidence type="ECO:0000313" key="2">
    <source>
        <dbReference type="EMBL" id="KAF1812409.1"/>
    </source>
</evidence>
<reference evidence="2 4" key="1">
    <citation type="submission" date="2020-01" db="EMBL/GenBank/DDBJ databases">
        <authorList>
            <consortium name="DOE Joint Genome Institute"/>
            <person name="Haridas S."/>
            <person name="Albert R."/>
            <person name="Binder M."/>
            <person name="Bloem J."/>
            <person name="Labutti K."/>
            <person name="Salamov A."/>
            <person name="Andreopoulos B."/>
            <person name="Baker S.E."/>
            <person name="Barry K."/>
            <person name="Bills G."/>
            <person name="Bluhm B.H."/>
            <person name="Cannon C."/>
            <person name="Castanera R."/>
            <person name="Culley D.E."/>
            <person name="Daum C."/>
            <person name="Ezra D."/>
            <person name="Gonzalez J.B."/>
            <person name="Henrissat B."/>
            <person name="Kuo A."/>
            <person name="Liang C."/>
            <person name="Lipzen A."/>
            <person name="Lutzoni F."/>
            <person name="Magnuson J."/>
            <person name="Mondo S."/>
            <person name="Nolan M."/>
            <person name="Ohm R."/>
            <person name="Pangilinan J."/>
            <person name="Park H.-J."/>
            <person name="Ramirez L."/>
            <person name="Alfaro M."/>
            <person name="Sun H."/>
            <person name="Tritt A."/>
            <person name="Yoshinaga Y."/>
            <person name="Zwiers L.-H."/>
            <person name="Turgeon B.G."/>
            <person name="Goodwin S.B."/>
            <person name="Spatafora J.W."/>
            <person name="Crous P.W."/>
            <person name="Grigoriev I.V."/>
        </authorList>
    </citation>
    <scope>NUCLEOTIDE SEQUENCE</scope>
    <source>
        <strain evidence="2 4">CBS 781.70</strain>
    </source>
</reference>
<keyword evidence="1" id="KW-0812">Transmembrane</keyword>
<gene>
    <name evidence="2 4" type="ORF">P152DRAFT_474098</name>
</gene>
<organism evidence="2">
    <name type="scientific">Eremomyces bilateralis CBS 781.70</name>
    <dbReference type="NCBI Taxonomy" id="1392243"/>
    <lineage>
        <taxon>Eukaryota</taxon>
        <taxon>Fungi</taxon>
        <taxon>Dikarya</taxon>
        <taxon>Ascomycota</taxon>
        <taxon>Pezizomycotina</taxon>
        <taxon>Dothideomycetes</taxon>
        <taxon>Dothideomycetes incertae sedis</taxon>
        <taxon>Eremomycetales</taxon>
        <taxon>Eremomycetaceae</taxon>
        <taxon>Eremomyces</taxon>
    </lineage>
</organism>
<name>A0A6G1G3L9_9PEZI</name>
<dbReference type="RefSeq" id="XP_033534040.1">
    <property type="nucleotide sequence ID" value="XM_033681298.1"/>
</dbReference>
<keyword evidence="3" id="KW-1185">Reference proteome</keyword>
<dbReference type="GO" id="GO:0016020">
    <property type="term" value="C:membrane"/>
    <property type="evidence" value="ECO:0007669"/>
    <property type="project" value="TreeGrafter"/>
</dbReference>
<evidence type="ECO:0000313" key="3">
    <source>
        <dbReference type="Proteomes" id="UP000504638"/>
    </source>
</evidence>
<evidence type="ECO:0008006" key="5">
    <source>
        <dbReference type="Google" id="ProtNLM"/>
    </source>
</evidence>
<dbReference type="GO" id="GO:0005783">
    <property type="term" value="C:endoplasmic reticulum"/>
    <property type="evidence" value="ECO:0007669"/>
    <property type="project" value="TreeGrafter"/>
</dbReference>